<feature type="domain" description="Gryzun putative trafficking through Golgi" evidence="1">
    <location>
        <begin position="973"/>
        <end position="1081"/>
    </location>
</feature>
<evidence type="ECO:0000259" key="2">
    <source>
        <dbReference type="Pfam" id="PF11817"/>
    </source>
</evidence>
<reference evidence="3 4" key="1">
    <citation type="journal article" date="2017" name="Curr. Biol.">
        <title>The Evolution of Venom by Co-option of Single-Copy Genes.</title>
        <authorList>
            <person name="Martinson E.O."/>
            <person name="Mrinalini"/>
            <person name="Kelkar Y.D."/>
            <person name="Chang C.H."/>
            <person name="Werren J.H."/>
        </authorList>
    </citation>
    <scope>NUCLEOTIDE SEQUENCE [LARGE SCALE GENOMIC DNA]</scope>
    <source>
        <strain evidence="3 4">Alberta</strain>
        <tissue evidence="3">Whole body</tissue>
    </source>
</reference>
<dbReference type="OrthoDB" id="6278596at2759"/>
<dbReference type="InterPro" id="IPR021773">
    <property type="entry name" value="TPC11"/>
</dbReference>
<sequence>KSCRMSDLPAELTTRPLALIGLVGLDISNSIHHSIWDAFNNNRRPDGAAVQFKLISSTHEFPTVKPKVGIFCLCHFICFSIIIVPYSCNLCNRNSYEWYIPKGILKRNWMNKYLHEIPAVMVVFYDLDWHDTQWNEKKMECASRVQSLRAALEGRNTKIAVVLIQKEAPPPPGTEDMVATERATALCAACELPAKTLYFLPYADHLLGYTFRLEHVLYDLAQSFYHQEYRIVKSHREQLNKTAHQYLFVRHQFKMAFLNELKQDQNTAYKHYQQAYNNLLDIRMVDTNSLEIKTVASFINYKLCRLMFSLKLPKDAIVHFRNHTERFKTRTGPKELMFEHHAWMSNQYSTFAELFDEAIRQGLPAVQTQHPGYYFQLAASHASQRHISCKELCQNVDTYPDPDPLAGEEKLEFYGQRPWRPGKLNAEPADMTRETAAIQALQYKEKNTVNHSMIIIGLLGNAISQFKIYRCPRMRRLLVEQMAEEYFNCKDYGKVLTLLMHMLWEYRSERWPVLLTDILKSALKAAYLSASIQDYLTLALEALGPSTMFSSERKTNIFENIMNILQSKPPNPEPDLADDLKGSAVDKWTTLVNRNEPFIFTIDDDNMPSFIDVKARFTQPKYTINSTVTIEVFIRNLYHSFVEFSKVSVTVTSPGYNSEFPVSDAAGQNNVVFSAKESKKFICQFKAPQQNDSSEIQISTISLYLGNDKRCCVILRFSAAGRETNHLDRMYPEIQQLRGGVFDTIRPVVTTKIQQEECNIAITMESKHPALLGEWFPVKISVKTDEDINNVNIFMNLLQDNNSEQLTELSLNMSEKNSSVTVEIDNINANTSAQQIVYVRSHNVGDRNFAIKVEYLRSGQKKDSKETNYSFAVVKPFDVSTQFYTMLYEPLTKGFINEPLFIMPHITCTSPWPIEIEDTSIELGNSISKETESTQESILRKAILREGETGTDVYCIVPKIGSEQPTSTGIYSLKWKRANEEDAVVTSSSVTLTPLWVEDAVIGLESKLPPHGWVRTPLCVSYFIKNHSDYLITLRLSMESSDAFMFAGHKQMDICILPESEKKVEWILRPLVAGFVALPSLSLTVPDDEEYKLNKTRLKEVIERSIPSHIYIMPKSQTIEE</sequence>
<dbReference type="Proteomes" id="UP000215335">
    <property type="component" value="Unassembled WGS sequence"/>
</dbReference>
<gene>
    <name evidence="3" type="ORF">TSAR_007326</name>
</gene>
<proteinExistence type="predicted"/>
<dbReference type="AlphaFoldDB" id="A0A232FIW0"/>
<dbReference type="Pfam" id="PF11817">
    <property type="entry name" value="Foie-gras_1"/>
    <property type="match status" value="1"/>
</dbReference>
<dbReference type="EMBL" id="NNAY01000153">
    <property type="protein sequence ID" value="OXU30523.1"/>
    <property type="molecule type" value="Genomic_DNA"/>
</dbReference>
<evidence type="ECO:0008006" key="5">
    <source>
        <dbReference type="Google" id="ProtNLM"/>
    </source>
</evidence>
<name>A0A232FIW0_9HYME</name>
<dbReference type="InterPro" id="IPR012880">
    <property type="entry name" value="Gryzun"/>
</dbReference>
<accession>A0A232FIW0</accession>
<evidence type="ECO:0000259" key="1">
    <source>
        <dbReference type="Pfam" id="PF07919"/>
    </source>
</evidence>
<dbReference type="GO" id="GO:0005737">
    <property type="term" value="C:cytoplasm"/>
    <property type="evidence" value="ECO:0007669"/>
    <property type="project" value="TreeGrafter"/>
</dbReference>
<evidence type="ECO:0000313" key="3">
    <source>
        <dbReference type="EMBL" id="OXU30523.1"/>
    </source>
</evidence>
<comment type="caution">
    <text evidence="3">The sequence shown here is derived from an EMBL/GenBank/DDBJ whole genome shotgun (WGS) entry which is preliminary data.</text>
</comment>
<organism evidence="3 4">
    <name type="scientific">Trichomalopsis sarcophagae</name>
    <dbReference type="NCBI Taxonomy" id="543379"/>
    <lineage>
        <taxon>Eukaryota</taxon>
        <taxon>Metazoa</taxon>
        <taxon>Ecdysozoa</taxon>
        <taxon>Arthropoda</taxon>
        <taxon>Hexapoda</taxon>
        <taxon>Insecta</taxon>
        <taxon>Pterygota</taxon>
        <taxon>Neoptera</taxon>
        <taxon>Endopterygota</taxon>
        <taxon>Hymenoptera</taxon>
        <taxon>Apocrita</taxon>
        <taxon>Proctotrupomorpha</taxon>
        <taxon>Chalcidoidea</taxon>
        <taxon>Pteromalidae</taxon>
        <taxon>Pteromalinae</taxon>
        <taxon>Trichomalopsis</taxon>
    </lineage>
</organism>
<dbReference type="Pfam" id="PF07919">
    <property type="entry name" value="Gryzun"/>
    <property type="match status" value="1"/>
</dbReference>
<keyword evidence="4" id="KW-1185">Reference proteome</keyword>
<dbReference type="PANTHER" id="PTHR14374">
    <property type="entry name" value="FOIE GRAS"/>
    <property type="match status" value="1"/>
</dbReference>
<evidence type="ECO:0000313" key="4">
    <source>
        <dbReference type="Proteomes" id="UP000215335"/>
    </source>
</evidence>
<feature type="domain" description="Trafficking protein particle complex subunit 11" evidence="2">
    <location>
        <begin position="290"/>
        <end position="543"/>
    </location>
</feature>
<feature type="non-terminal residue" evidence="3">
    <location>
        <position position="1"/>
    </location>
</feature>
<dbReference type="STRING" id="543379.A0A232FIW0"/>
<dbReference type="PANTHER" id="PTHR14374:SF0">
    <property type="entry name" value="TRAFFICKING PROTEIN PARTICLE COMPLEX SUBUNIT 11"/>
    <property type="match status" value="1"/>
</dbReference>
<protein>
    <recommendedName>
        <fullName evidence="5">Trafficking protein particle complex subunit 11</fullName>
    </recommendedName>
</protein>